<dbReference type="PRINTS" id="PR00080">
    <property type="entry name" value="SDRFAMILY"/>
</dbReference>
<dbReference type="Proteomes" id="UP000278222">
    <property type="component" value="Unassembled WGS sequence"/>
</dbReference>
<dbReference type="CDD" id="cd05233">
    <property type="entry name" value="SDR_c"/>
    <property type="match status" value="1"/>
</dbReference>
<gene>
    <name evidence="2" type="ORF">EDC65_3892</name>
</gene>
<dbReference type="GO" id="GO:0030497">
    <property type="term" value="P:fatty acid elongation"/>
    <property type="evidence" value="ECO:0007669"/>
    <property type="project" value="TreeGrafter"/>
</dbReference>
<reference evidence="2 3" key="1">
    <citation type="submission" date="2018-11" db="EMBL/GenBank/DDBJ databases">
        <title>Genomic Encyclopedia of Type Strains, Phase IV (KMG-IV): sequencing the most valuable type-strain genomes for metagenomic binning, comparative biology and taxonomic classification.</title>
        <authorList>
            <person name="Goeker M."/>
        </authorList>
    </citation>
    <scope>NUCLEOTIDE SEQUENCE [LARGE SCALE GENOMIC DNA]</scope>
    <source>
        <strain evidence="2 3">DSM 5900</strain>
    </source>
</reference>
<evidence type="ECO:0000313" key="3">
    <source>
        <dbReference type="Proteomes" id="UP000278222"/>
    </source>
</evidence>
<dbReference type="AlphaFoldDB" id="A0A3N1L1S2"/>
<comment type="caution">
    <text evidence="2">The sequence shown here is derived from an EMBL/GenBank/DDBJ whole genome shotgun (WGS) entry which is preliminary data.</text>
</comment>
<sequence length="245" mass="25407">MSVHAEATGRVVVTGGSSGIGEGIVRRLHGDGYAVVNLDIQAPKPDAVGQFLQVDLGDAAATQAVLAAVLADGPVTRLVNNVGIVWPQPVGEVSLENVERSLAVNLRSAFLCFQALLPGMQAAGFGRVVNISSRTLMGKELRTTYGMSKGGLLAATRTWALEFAQQGITVNAIGPGPINTELFQKGNPPGDPRTDAILRSVPMRRFGEPAEVAHAVASLLDARAGFITGQILYVCGGQAVGVQAA</sequence>
<accession>A0A3N1L1S2</accession>
<dbReference type="SUPFAM" id="SSF51735">
    <property type="entry name" value="NAD(P)-binding Rossmann-fold domains"/>
    <property type="match status" value="1"/>
</dbReference>
<dbReference type="Pfam" id="PF13561">
    <property type="entry name" value="adh_short_C2"/>
    <property type="match status" value="1"/>
</dbReference>
<dbReference type="EMBL" id="RJKX01000015">
    <property type="protein sequence ID" value="ROP84538.1"/>
    <property type="molecule type" value="Genomic_DNA"/>
</dbReference>
<dbReference type="Gene3D" id="3.40.50.720">
    <property type="entry name" value="NAD(P)-binding Rossmann-like Domain"/>
    <property type="match status" value="1"/>
</dbReference>
<organism evidence="2 3">
    <name type="scientific">Stella humosa</name>
    <dbReference type="NCBI Taxonomy" id="94"/>
    <lineage>
        <taxon>Bacteria</taxon>
        <taxon>Pseudomonadati</taxon>
        <taxon>Pseudomonadota</taxon>
        <taxon>Alphaproteobacteria</taxon>
        <taxon>Rhodospirillales</taxon>
        <taxon>Stellaceae</taxon>
        <taxon>Stella</taxon>
    </lineage>
</organism>
<dbReference type="FunFam" id="3.40.50.720:FF:000084">
    <property type="entry name" value="Short-chain dehydrogenase reductase"/>
    <property type="match status" value="1"/>
</dbReference>
<evidence type="ECO:0000256" key="1">
    <source>
        <dbReference type="ARBA" id="ARBA00006484"/>
    </source>
</evidence>
<comment type="similarity">
    <text evidence="1">Belongs to the short-chain dehydrogenases/reductases (SDR) family.</text>
</comment>
<dbReference type="PANTHER" id="PTHR42760:SF129">
    <property type="entry name" value="OXIDOREDUCTASE"/>
    <property type="match status" value="1"/>
</dbReference>
<name>A0A3N1L1S2_9PROT</name>
<dbReference type="RefSeq" id="WP_197735723.1">
    <property type="nucleotide sequence ID" value="NZ_AP019700.1"/>
</dbReference>
<proteinExistence type="inferred from homology"/>
<dbReference type="PANTHER" id="PTHR42760">
    <property type="entry name" value="SHORT-CHAIN DEHYDROGENASES/REDUCTASES FAMILY MEMBER"/>
    <property type="match status" value="1"/>
</dbReference>
<keyword evidence="3" id="KW-1185">Reference proteome</keyword>
<dbReference type="GO" id="GO:0016616">
    <property type="term" value="F:oxidoreductase activity, acting on the CH-OH group of donors, NAD or NADP as acceptor"/>
    <property type="evidence" value="ECO:0007669"/>
    <property type="project" value="TreeGrafter"/>
</dbReference>
<dbReference type="InterPro" id="IPR002347">
    <property type="entry name" value="SDR_fam"/>
</dbReference>
<dbReference type="PRINTS" id="PR00081">
    <property type="entry name" value="GDHRDH"/>
</dbReference>
<dbReference type="InterPro" id="IPR036291">
    <property type="entry name" value="NAD(P)-bd_dom_sf"/>
</dbReference>
<protein>
    <submittedName>
        <fullName evidence="2">NAD(P)-dependent dehydrogenase (Short-subunit alcohol dehydrogenase family)</fullName>
    </submittedName>
</protein>
<evidence type="ECO:0000313" key="2">
    <source>
        <dbReference type="EMBL" id="ROP84538.1"/>
    </source>
</evidence>